<keyword evidence="8 10" id="KW-0472">Membrane</keyword>
<gene>
    <name evidence="14" type="ORF">COU23_03440</name>
</gene>
<feature type="domain" description="ABC3 transporter permease C-terminal" evidence="12">
    <location>
        <begin position="202"/>
        <end position="315"/>
    </location>
</feature>
<evidence type="ECO:0000256" key="6">
    <source>
        <dbReference type="ARBA" id="ARBA00022692"/>
    </source>
</evidence>
<dbReference type="PANTHER" id="PTHR47755">
    <property type="entry name" value="CELL DIVISION PROTEIN FTSX"/>
    <property type="match status" value="1"/>
</dbReference>
<keyword evidence="4 10" id="KW-1003">Cell membrane</keyword>
<keyword evidence="9 10" id="KW-0131">Cell cycle</keyword>
<dbReference type="PANTHER" id="PTHR47755:SF1">
    <property type="entry name" value="CELL DIVISION PROTEIN FTSX"/>
    <property type="match status" value="1"/>
</dbReference>
<dbReference type="GO" id="GO:0051301">
    <property type="term" value="P:cell division"/>
    <property type="evidence" value="ECO:0007669"/>
    <property type="project" value="UniProtKB-KW"/>
</dbReference>
<evidence type="ECO:0000259" key="13">
    <source>
        <dbReference type="Pfam" id="PF18075"/>
    </source>
</evidence>
<protein>
    <recommendedName>
        <fullName evidence="3 10">Cell division protein FtsX</fullName>
    </recommendedName>
</protein>
<feature type="transmembrane region" description="Helical" evidence="11">
    <location>
        <begin position="44"/>
        <end position="68"/>
    </location>
</feature>
<comment type="caution">
    <text evidence="14">The sequence shown here is derived from an EMBL/GenBank/DDBJ whole genome shotgun (WGS) entry which is preliminary data.</text>
</comment>
<name>A0A2M6W9U7_9BACT</name>
<feature type="transmembrane region" description="Helical" evidence="11">
    <location>
        <begin position="199"/>
        <end position="221"/>
    </location>
</feature>
<dbReference type="AlphaFoldDB" id="A0A2M6W9U7"/>
<feature type="transmembrane region" description="Helical" evidence="11">
    <location>
        <begin position="296"/>
        <end position="319"/>
    </location>
</feature>
<keyword evidence="7 11" id="KW-1133">Transmembrane helix</keyword>
<dbReference type="Pfam" id="PF18075">
    <property type="entry name" value="FtsX_ECD"/>
    <property type="match status" value="1"/>
</dbReference>
<dbReference type="PIRSF" id="PIRSF003097">
    <property type="entry name" value="FtsX"/>
    <property type="match status" value="1"/>
</dbReference>
<evidence type="ECO:0000259" key="12">
    <source>
        <dbReference type="Pfam" id="PF02687"/>
    </source>
</evidence>
<evidence type="ECO:0000256" key="9">
    <source>
        <dbReference type="ARBA" id="ARBA00023306"/>
    </source>
</evidence>
<evidence type="ECO:0000256" key="7">
    <source>
        <dbReference type="ARBA" id="ARBA00022989"/>
    </source>
</evidence>
<comment type="subcellular location">
    <subcellularLocation>
        <location evidence="1">Cell membrane</location>
        <topology evidence="1">Multi-pass membrane protein</topology>
    </subcellularLocation>
</comment>
<evidence type="ECO:0000256" key="5">
    <source>
        <dbReference type="ARBA" id="ARBA00022618"/>
    </source>
</evidence>
<evidence type="ECO:0000256" key="10">
    <source>
        <dbReference type="PIRNR" id="PIRNR003097"/>
    </source>
</evidence>
<dbReference type="InterPro" id="IPR003838">
    <property type="entry name" value="ABC3_permease_C"/>
</dbReference>
<keyword evidence="5 10" id="KW-0132">Cell division</keyword>
<organism evidence="14 15">
    <name type="scientific">Candidatus Kuenenbacteria bacterium CG10_big_fil_rev_8_21_14_0_10_36_11</name>
    <dbReference type="NCBI Taxonomy" id="1974618"/>
    <lineage>
        <taxon>Bacteria</taxon>
        <taxon>Candidatus Kueneniibacteriota</taxon>
    </lineage>
</organism>
<comment type="similarity">
    <text evidence="2 10">Belongs to the ABC-4 integral membrane protein family. FtsX subfamily.</text>
</comment>
<evidence type="ECO:0000256" key="11">
    <source>
        <dbReference type="SAM" id="Phobius"/>
    </source>
</evidence>
<accession>A0A2M6W9U7</accession>
<evidence type="ECO:0000256" key="3">
    <source>
        <dbReference type="ARBA" id="ARBA00021907"/>
    </source>
</evidence>
<dbReference type="GO" id="GO:0005886">
    <property type="term" value="C:plasma membrane"/>
    <property type="evidence" value="ECO:0007669"/>
    <property type="project" value="UniProtKB-SubCell"/>
</dbReference>
<dbReference type="Pfam" id="PF02687">
    <property type="entry name" value="FtsX"/>
    <property type="match status" value="1"/>
</dbReference>
<feature type="transmembrane region" description="Helical" evidence="11">
    <location>
        <begin position="264"/>
        <end position="284"/>
    </location>
</feature>
<proteinExistence type="inferred from homology"/>
<evidence type="ECO:0000313" key="15">
    <source>
        <dbReference type="Proteomes" id="UP000231464"/>
    </source>
</evidence>
<dbReference type="Proteomes" id="UP000231464">
    <property type="component" value="Unassembled WGS sequence"/>
</dbReference>
<evidence type="ECO:0000256" key="8">
    <source>
        <dbReference type="ARBA" id="ARBA00023136"/>
    </source>
</evidence>
<sequence length="325" mass="37173">MALSSLIRKKEDTFCKIKNIMFLISLTRIIRFALQNFYRNIWLSIITITIIILTLFSLTSLIVINAGVSQAILTIKNKVDISIYFKNSTNESTVNPLKEKISAYTNVKEVELITASEALEKFKNNHKNDPLIQKALQELDANPLGPTLTVKAHDVNLYQQILSQLKQDKIDQLAEEIDYDDNKLVIERLEAISQKVQRLGLIISIIFAIISLLVVFNTIRIGIYTHKEEIGIMKLVGASNWFIRAPFLLEGIIYALLGNIIFWLLFYLAAGFLQPFLFAFFIDINFNLINYLVSHFLYIFGFELIIIIILNTISSFIAIGKYLKV</sequence>
<evidence type="ECO:0000256" key="1">
    <source>
        <dbReference type="ARBA" id="ARBA00004651"/>
    </source>
</evidence>
<dbReference type="InterPro" id="IPR040690">
    <property type="entry name" value="FtsX_ECD"/>
</dbReference>
<dbReference type="EMBL" id="PFBP01000056">
    <property type="protein sequence ID" value="PIT89527.1"/>
    <property type="molecule type" value="Genomic_DNA"/>
</dbReference>
<evidence type="ECO:0000256" key="2">
    <source>
        <dbReference type="ARBA" id="ARBA00007379"/>
    </source>
</evidence>
<dbReference type="Gene3D" id="3.30.70.3040">
    <property type="match status" value="1"/>
</dbReference>
<feature type="domain" description="FtsX extracellular" evidence="13">
    <location>
        <begin position="79"/>
        <end position="167"/>
    </location>
</feature>
<evidence type="ECO:0000256" key="4">
    <source>
        <dbReference type="ARBA" id="ARBA00022475"/>
    </source>
</evidence>
<keyword evidence="6 11" id="KW-0812">Transmembrane</keyword>
<reference evidence="15" key="1">
    <citation type="submission" date="2017-09" db="EMBL/GenBank/DDBJ databases">
        <title>Depth-based differentiation of microbial function through sediment-hosted aquifers and enrichment of novel symbionts in the deep terrestrial subsurface.</title>
        <authorList>
            <person name="Probst A.J."/>
            <person name="Ladd B."/>
            <person name="Jarett J.K."/>
            <person name="Geller-Mcgrath D.E."/>
            <person name="Sieber C.M.K."/>
            <person name="Emerson J.B."/>
            <person name="Anantharaman K."/>
            <person name="Thomas B.C."/>
            <person name="Malmstrom R."/>
            <person name="Stieglmeier M."/>
            <person name="Klingl A."/>
            <person name="Woyke T."/>
            <person name="Ryan C.M."/>
            <person name="Banfield J.F."/>
        </authorList>
    </citation>
    <scope>NUCLEOTIDE SEQUENCE [LARGE SCALE GENOMIC DNA]</scope>
</reference>
<evidence type="ECO:0000313" key="14">
    <source>
        <dbReference type="EMBL" id="PIT89527.1"/>
    </source>
</evidence>
<dbReference type="InterPro" id="IPR004513">
    <property type="entry name" value="FtsX"/>
</dbReference>